<dbReference type="Proteomes" id="UP000308652">
    <property type="component" value="Unassembled WGS sequence"/>
</dbReference>
<keyword evidence="1" id="KW-0812">Transmembrane</keyword>
<dbReference type="EMBL" id="ML213633">
    <property type="protein sequence ID" value="TFK34365.1"/>
    <property type="molecule type" value="Genomic_DNA"/>
</dbReference>
<protein>
    <submittedName>
        <fullName evidence="2">Uncharacterized protein</fullName>
    </submittedName>
</protein>
<reference evidence="2 3" key="1">
    <citation type="journal article" date="2019" name="Nat. Ecol. Evol.">
        <title>Megaphylogeny resolves global patterns of mushroom evolution.</title>
        <authorList>
            <person name="Varga T."/>
            <person name="Krizsan K."/>
            <person name="Foldi C."/>
            <person name="Dima B."/>
            <person name="Sanchez-Garcia M."/>
            <person name="Sanchez-Ramirez S."/>
            <person name="Szollosi G.J."/>
            <person name="Szarkandi J.G."/>
            <person name="Papp V."/>
            <person name="Albert L."/>
            <person name="Andreopoulos W."/>
            <person name="Angelini C."/>
            <person name="Antonin V."/>
            <person name="Barry K.W."/>
            <person name="Bougher N.L."/>
            <person name="Buchanan P."/>
            <person name="Buyck B."/>
            <person name="Bense V."/>
            <person name="Catcheside P."/>
            <person name="Chovatia M."/>
            <person name="Cooper J."/>
            <person name="Damon W."/>
            <person name="Desjardin D."/>
            <person name="Finy P."/>
            <person name="Geml J."/>
            <person name="Haridas S."/>
            <person name="Hughes K."/>
            <person name="Justo A."/>
            <person name="Karasinski D."/>
            <person name="Kautmanova I."/>
            <person name="Kiss B."/>
            <person name="Kocsube S."/>
            <person name="Kotiranta H."/>
            <person name="LaButti K.M."/>
            <person name="Lechner B.E."/>
            <person name="Liimatainen K."/>
            <person name="Lipzen A."/>
            <person name="Lukacs Z."/>
            <person name="Mihaltcheva S."/>
            <person name="Morgado L.N."/>
            <person name="Niskanen T."/>
            <person name="Noordeloos M.E."/>
            <person name="Ohm R.A."/>
            <person name="Ortiz-Santana B."/>
            <person name="Ovrebo C."/>
            <person name="Racz N."/>
            <person name="Riley R."/>
            <person name="Savchenko A."/>
            <person name="Shiryaev A."/>
            <person name="Soop K."/>
            <person name="Spirin V."/>
            <person name="Szebenyi C."/>
            <person name="Tomsovsky M."/>
            <person name="Tulloss R.E."/>
            <person name="Uehling J."/>
            <person name="Grigoriev I.V."/>
            <person name="Vagvolgyi C."/>
            <person name="Papp T."/>
            <person name="Martin F.M."/>
            <person name="Miettinen O."/>
            <person name="Hibbett D.S."/>
            <person name="Nagy L.G."/>
        </authorList>
    </citation>
    <scope>NUCLEOTIDE SEQUENCE [LARGE SCALE GENOMIC DNA]</scope>
    <source>
        <strain evidence="2 3">CBS 166.37</strain>
    </source>
</reference>
<feature type="transmembrane region" description="Helical" evidence="1">
    <location>
        <begin position="101"/>
        <end position="120"/>
    </location>
</feature>
<keyword evidence="1" id="KW-0472">Membrane</keyword>
<evidence type="ECO:0000256" key="1">
    <source>
        <dbReference type="SAM" id="Phobius"/>
    </source>
</evidence>
<feature type="transmembrane region" description="Helical" evidence="1">
    <location>
        <begin position="211"/>
        <end position="231"/>
    </location>
</feature>
<name>A0A5C3LNJ7_9AGAR</name>
<keyword evidence="3" id="KW-1185">Reference proteome</keyword>
<proteinExistence type="predicted"/>
<organism evidence="2 3">
    <name type="scientific">Crucibulum laeve</name>
    <dbReference type="NCBI Taxonomy" id="68775"/>
    <lineage>
        <taxon>Eukaryota</taxon>
        <taxon>Fungi</taxon>
        <taxon>Dikarya</taxon>
        <taxon>Basidiomycota</taxon>
        <taxon>Agaricomycotina</taxon>
        <taxon>Agaricomycetes</taxon>
        <taxon>Agaricomycetidae</taxon>
        <taxon>Agaricales</taxon>
        <taxon>Agaricineae</taxon>
        <taxon>Nidulariaceae</taxon>
        <taxon>Crucibulum</taxon>
    </lineage>
</organism>
<accession>A0A5C3LNJ7</accession>
<gene>
    <name evidence="2" type="ORF">BDQ12DRAFT_727014</name>
</gene>
<sequence length="273" mass="30835">MTLAITTHEKWFQVSDERLLQIQCEIELRFAELPHLFIISTARAEHTRPSVVPTSAILFLYQLDAYSSVSTFSTTQTLLTTTLAITIHEKWMLYFWNHLKILFTAIYFVVTLGIPLLYSISFTPPPASSQWTGQREQSSAVDHDIELAPVRSNPDNIINVDIVIIEAFKAQIEIIIGHWQMIQYGSGVLIAAALTLPQLQTSRPDNQSSGLPSFFSALCGLAALLFTFIFLSHKKLLANPTTIIQWSEASELPCIKYSSLWDMLSIPAIWFSW</sequence>
<evidence type="ECO:0000313" key="2">
    <source>
        <dbReference type="EMBL" id="TFK34365.1"/>
    </source>
</evidence>
<evidence type="ECO:0000313" key="3">
    <source>
        <dbReference type="Proteomes" id="UP000308652"/>
    </source>
</evidence>
<dbReference type="AlphaFoldDB" id="A0A5C3LNJ7"/>
<keyword evidence="1" id="KW-1133">Transmembrane helix</keyword>